<evidence type="ECO:0000313" key="14">
    <source>
        <dbReference type="EMBL" id="KXO11688.1"/>
    </source>
</evidence>
<keyword evidence="9 13" id="KW-0418">Kinase</keyword>
<gene>
    <name evidence="13" type="primary">lpxK</name>
    <name evidence="14" type="ORF">J122_559</name>
</gene>
<reference evidence="15" key="1">
    <citation type="submission" date="2015-12" db="EMBL/GenBank/DDBJ databases">
        <authorList>
            <person name="Lima A."/>
            <person name="Farahani Zayas N."/>
            <person name="Castro Da Silva M.A."/>
            <person name="Cabral A."/>
            <person name="Pessatti M.L."/>
        </authorList>
    </citation>
    <scope>NUCLEOTIDE SEQUENCE [LARGE SCALE GENOMIC DNA]</scope>
    <source>
        <strain evidence="15">LAMA 842</strain>
    </source>
</reference>
<keyword evidence="5 13" id="KW-0444">Lipid biosynthesis</keyword>
<dbReference type="RefSeq" id="WP_061331008.1">
    <property type="nucleotide sequence ID" value="NZ_LOCO01000002.1"/>
</dbReference>
<evidence type="ECO:0000256" key="4">
    <source>
        <dbReference type="ARBA" id="ARBA00016436"/>
    </source>
</evidence>
<keyword evidence="8 13" id="KW-0547">Nucleotide-binding</keyword>
<dbReference type="HAMAP" id="MF_00409">
    <property type="entry name" value="LpxK"/>
    <property type="match status" value="1"/>
</dbReference>
<comment type="pathway">
    <text evidence="2 13">Glycolipid biosynthesis; lipid IV(A) biosynthesis; lipid IV(A) from (3R)-3-hydroxytetradecanoyl-[acyl-carrier-protein] and UDP-N-acetyl-alpha-D-glucosamine: step 6/6.</text>
</comment>
<comment type="similarity">
    <text evidence="13">Belongs to the LpxK family.</text>
</comment>
<evidence type="ECO:0000256" key="10">
    <source>
        <dbReference type="ARBA" id="ARBA00022840"/>
    </source>
</evidence>
<dbReference type="InterPro" id="IPR027417">
    <property type="entry name" value="P-loop_NTPase"/>
</dbReference>
<evidence type="ECO:0000313" key="15">
    <source>
        <dbReference type="Proteomes" id="UP000070282"/>
    </source>
</evidence>
<keyword evidence="15" id="KW-1185">Reference proteome</keyword>
<dbReference type="SUPFAM" id="SSF52540">
    <property type="entry name" value="P-loop containing nucleoside triphosphate hydrolases"/>
    <property type="match status" value="1"/>
</dbReference>
<evidence type="ECO:0000256" key="2">
    <source>
        <dbReference type="ARBA" id="ARBA00004870"/>
    </source>
</evidence>
<protein>
    <recommendedName>
        <fullName evidence="4 13">Tetraacyldisaccharide 4'-kinase</fullName>
        <ecNumber evidence="3 13">2.7.1.130</ecNumber>
    </recommendedName>
    <alternativeName>
        <fullName evidence="12 13">Lipid A 4'-kinase</fullName>
    </alternativeName>
</protein>
<dbReference type="NCBIfam" id="TIGR00682">
    <property type="entry name" value="lpxK"/>
    <property type="match status" value="1"/>
</dbReference>
<evidence type="ECO:0000256" key="3">
    <source>
        <dbReference type="ARBA" id="ARBA00012071"/>
    </source>
</evidence>
<keyword evidence="7 13" id="KW-0808">Transferase</keyword>
<dbReference type="PANTHER" id="PTHR42724">
    <property type="entry name" value="TETRAACYLDISACCHARIDE 4'-KINASE"/>
    <property type="match status" value="1"/>
</dbReference>
<dbReference type="Pfam" id="PF02606">
    <property type="entry name" value="LpxK"/>
    <property type="match status" value="1"/>
</dbReference>
<comment type="caution">
    <text evidence="14">The sequence shown here is derived from an EMBL/GenBank/DDBJ whole genome shotgun (WGS) entry which is preliminary data.</text>
</comment>
<accession>A0A137SGX3</accession>
<dbReference type="AlphaFoldDB" id="A0A137SGX3"/>
<comment type="function">
    <text evidence="1 13">Transfers the gamma-phosphate of ATP to the 4'-position of a tetraacyldisaccharide 1-phosphate intermediate (termed DS-1-P) to form tetraacyldisaccharide 1,4'-bis-phosphate (lipid IVA).</text>
</comment>
<dbReference type="CDD" id="cd01983">
    <property type="entry name" value="SIMIBI"/>
    <property type="match status" value="1"/>
</dbReference>
<evidence type="ECO:0000256" key="7">
    <source>
        <dbReference type="ARBA" id="ARBA00022679"/>
    </source>
</evidence>
<dbReference type="EC" id="2.7.1.130" evidence="3 13"/>
<dbReference type="UniPathway" id="UPA00359">
    <property type="reaction ID" value="UER00482"/>
</dbReference>
<comment type="catalytic activity">
    <reaction evidence="13">
        <text>a lipid A disaccharide + ATP = a lipid IVA + ADP + H(+)</text>
        <dbReference type="Rhea" id="RHEA:67840"/>
        <dbReference type="ChEBI" id="CHEBI:15378"/>
        <dbReference type="ChEBI" id="CHEBI:30616"/>
        <dbReference type="ChEBI" id="CHEBI:176343"/>
        <dbReference type="ChEBI" id="CHEBI:176425"/>
        <dbReference type="ChEBI" id="CHEBI:456216"/>
        <dbReference type="EC" id="2.7.1.130"/>
    </reaction>
</comment>
<evidence type="ECO:0000256" key="12">
    <source>
        <dbReference type="ARBA" id="ARBA00029757"/>
    </source>
</evidence>
<dbReference type="InterPro" id="IPR003758">
    <property type="entry name" value="LpxK"/>
</dbReference>
<dbReference type="PATRIC" id="fig|1306954.6.peg.1513"/>
<evidence type="ECO:0000256" key="1">
    <source>
        <dbReference type="ARBA" id="ARBA00002274"/>
    </source>
</evidence>
<organism evidence="14 15">
    <name type="scientific">Marinobacter excellens LAMA 842</name>
    <dbReference type="NCBI Taxonomy" id="1306954"/>
    <lineage>
        <taxon>Bacteria</taxon>
        <taxon>Pseudomonadati</taxon>
        <taxon>Pseudomonadota</taxon>
        <taxon>Gammaproteobacteria</taxon>
        <taxon>Pseudomonadales</taxon>
        <taxon>Marinobacteraceae</taxon>
        <taxon>Marinobacter</taxon>
    </lineage>
</organism>
<keyword evidence="10 13" id="KW-0067">ATP-binding</keyword>
<keyword evidence="11 13" id="KW-0443">Lipid metabolism</keyword>
<evidence type="ECO:0000256" key="11">
    <source>
        <dbReference type="ARBA" id="ARBA00023098"/>
    </source>
</evidence>
<dbReference type="GO" id="GO:0009029">
    <property type="term" value="F:lipid-A 4'-kinase activity"/>
    <property type="evidence" value="ECO:0007669"/>
    <property type="project" value="UniProtKB-UniRule"/>
</dbReference>
<dbReference type="Proteomes" id="UP000070282">
    <property type="component" value="Unassembled WGS sequence"/>
</dbReference>
<dbReference type="PANTHER" id="PTHR42724:SF1">
    <property type="entry name" value="TETRAACYLDISACCHARIDE 4'-KINASE, MITOCHONDRIAL-RELATED"/>
    <property type="match status" value="1"/>
</dbReference>
<dbReference type="GO" id="GO:0009244">
    <property type="term" value="P:lipopolysaccharide core region biosynthetic process"/>
    <property type="evidence" value="ECO:0007669"/>
    <property type="project" value="TreeGrafter"/>
</dbReference>
<dbReference type="GO" id="GO:0009245">
    <property type="term" value="P:lipid A biosynthetic process"/>
    <property type="evidence" value="ECO:0007669"/>
    <property type="project" value="UniProtKB-UniRule"/>
</dbReference>
<comment type="caution">
    <text evidence="13">Lacks conserved residue(s) required for the propagation of feature annotation.</text>
</comment>
<dbReference type="GO" id="GO:0005886">
    <property type="term" value="C:plasma membrane"/>
    <property type="evidence" value="ECO:0007669"/>
    <property type="project" value="TreeGrafter"/>
</dbReference>
<dbReference type="GO" id="GO:0005524">
    <property type="term" value="F:ATP binding"/>
    <property type="evidence" value="ECO:0007669"/>
    <property type="project" value="UniProtKB-UniRule"/>
</dbReference>
<evidence type="ECO:0000256" key="8">
    <source>
        <dbReference type="ARBA" id="ARBA00022741"/>
    </source>
</evidence>
<dbReference type="EMBL" id="LOCO01000002">
    <property type="protein sequence ID" value="KXO11688.1"/>
    <property type="molecule type" value="Genomic_DNA"/>
</dbReference>
<name>A0A137SGX3_9GAMM</name>
<keyword evidence="6 13" id="KW-0441">Lipid A biosynthesis</keyword>
<evidence type="ECO:0000256" key="13">
    <source>
        <dbReference type="HAMAP-Rule" id="MF_00409"/>
    </source>
</evidence>
<sequence>MSSSRIDRFWYGQGKPLAILGPLAWLYRVVSESKRRKAWQARNESLPVPVVVVGNITAGGTGKSPLTARLVQRMKQDGWHPVILSRGYGGKSDHYPLLVKDTTPASVCGDEPLMLALATGCPVVVDPDRCRGGRWALEQALGDVLICDDGLQHYRLPRDIELAVFDAGRGIGNGALIPVGPLREPVTRLSSVDFVILNGEAFPPSGQQIDEFAGVAHPEIHAMSLQPASLVNLNSGETLAPSALGGRSVRAVAGIGNPGRFFDTLRNLGAQVTEAAFPDHHRFRPEDLGSSAGEWLVMTAKDAVKCRGFAPDNAWVLTVDACLSEPFEHRFLERLRACSGQLHQQNIERTNHG</sequence>
<proteinExistence type="inferred from homology"/>
<evidence type="ECO:0000256" key="9">
    <source>
        <dbReference type="ARBA" id="ARBA00022777"/>
    </source>
</evidence>
<evidence type="ECO:0000256" key="6">
    <source>
        <dbReference type="ARBA" id="ARBA00022556"/>
    </source>
</evidence>
<evidence type="ECO:0000256" key="5">
    <source>
        <dbReference type="ARBA" id="ARBA00022516"/>
    </source>
</evidence>